<reference evidence="1 2" key="1">
    <citation type="submission" date="2022-04" db="EMBL/GenBank/DDBJ databases">
        <title>Chromosome-level reference genomes for two strains of Caenorhabditis briggsae: an improved platform for comparative genomics.</title>
        <authorList>
            <person name="Stevens L."/>
            <person name="Andersen E."/>
        </authorList>
    </citation>
    <scope>NUCLEOTIDE SEQUENCE [LARGE SCALE GENOMIC DNA]</scope>
    <source>
        <strain evidence="1">VX34</strain>
        <tissue evidence="1">Whole-organism</tissue>
    </source>
</reference>
<name>A0AAE9FHD6_CAEBR</name>
<dbReference type="Proteomes" id="UP000829354">
    <property type="component" value="Chromosome X"/>
</dbReference>
<proteinExistence type="predicted"/>
<sequence>MCQMFHLAKWLNTGLEIMTLISLPNQGHHDVLLDEKVSEGINYRKSIGISPGTKDQQRIRGIPAVGLAPQVPAGLHTNNMLPSWLLFSHLWNQPNEILTEDEGSAYSSSTTPSSSSTFVGVSAGGNKNIQKGPAQRSSEHIKRLLLDKRNRQKAKLTPKPAFLPGTAKCEQRHEEAIKHHQSSPVQNDIFLANLTSLNLFHPLVPNRAMPQEVPFRACNDMDLFCAWRQERCAISSRNAIFSHFLLFYSYLVGFFDKVIPLLVSHFTKMDINGEENQSAMVNILVKKIIFVKKKLGCRRLNRIRSKFQLSHAHTAKNLRDAAVRQARRIGDQSRLPR</sequence>
<evidence type="ECO:0000313" key="1">
    <source>
        <dbReference type="EMBL" id="UMM43232.1"/>
    </source>
</evidence>
<protein>
    <submittedName>
        <fullName evidence="1">Uncharacterized protein</fullName>
    </submittedName>
</protein>
<accession>A0AAE9FHD6</accession>
<organism evidence="1 2">
    <name type="scientific">Caenorhabditis briggsae</name>
    <dbReference type="NCBI Taxonomy" id="6238"/>
    <lineage>
        <taxon>Eukaryota</taxon>
        <taxon>Metazoa</taxon>
        <taxon>Ecdysozoa</taxon>
        <taxon>Nematoda</taxon>
        <taxon>Chromadorea</taxon>
        <taxon>Rhabditida</taxon>
        <taxon>Rhabditina</taxon>
        <taxon>Rhabditomorpha</taxon>
        <taxon>Rhabditoidea</taxon>
        <taxon>Rhabditidae</taxon>
        <taxon>Peloderinae</taxon>
        <taxon>Caenorhabditis</taxon>
    </lineage>
</organism>
<keyword evidence="2" id="KW-1185">Reference proteome</keyword>
<gene>
    <name evidence="1" type="ORF">L5515_018807</name>
</gene>
<evidence type="ECO:0000313" key="2">
    <source>
        <dbReference type="Proteomes" id="UP000829354"/>
    </source>
</evidence>
<dbReference type="AlphaFoldDB" id="A0AAE9FHD6"/>
<dbReference type="EMBL" id="CP092625">
    <property type="protein sequence ID" value="UMM43232.1"/>
    <property type="molecule type" value="Genomic_DNA"/>
</dbReference>